<name>A0A7D8V283_VANHU</name>
<gene>
    <name evidence="2" type="ORF">VHUM_00770</name>
</gene>
<dbReference type="EMBL" id="QKWK01000002">
    <property type="protein sequence ID" value="TXT13403.1"/>
    <property type="molecule type" value="Genomic_DNA"/>
</dbReference>
<evidence type="ECO:0000256" key="1">
    <source>
        <dbReference type="SAM" id="SignalP"/>
    </source>
</evidence>
<feature type="signal peptide" evidence="1">
    <location>
        <begin position="1"/>
        <end position="21"/>
    </location>
</feature>
<feature type="chain" id="PRO_5028977131" evidence="1">
    <location>
        <begin position="22"/>
        <end position="192"/>
    </location>
</feature>
<evidence type="ECO:0000313" key="3">
    <source>
        <dbReference type="Proteomes" id="UP000473826"/>
    </source>
</evidence>
<keyword evidence="1" id="KW-0732">Signal</keyword>
<organism evidence="2 3">
    <name type="scientific">Vanrija humicola</name>
    <name type="common">Yeast</name>
    <name type="synonym">Cryptococcus humicola</name>
    <dbReference type="NCBI Taxonomy" id="5417"/>
    <lineage>
        <taxon>Eukaryota</taxon>
        <taxon>Fungi</taxon>
        <taxon>Dikarya</taxon>
        <taxon>Basidiomycota</taxon>
        <taxon>Agaricomycotina</taxon>
        <taxon>Tremellomycetes</taxon>
        <taxon>Trichosporonales</taxon>
        <taxon>Trichosporonaceae</taxon>
        <taxon>Vanrija</taxon>
    </lineage>
</organism>
<reference evidence="2 3" key="1">
    <citation type="journal article" date="2019" name="PLoS Genet.">
        <title>Convergent evolution of linked mating-type loci in basidiomycete fungi.</title>
        <authorList>
            <person name="Sun S."/>
            <person name="Coelho M.A."/>
            <person name="Heitman J."/>
            <person name="Nowrousian M."/>
        </authorList>
    </citation>
    <scope>NUCLEOTIDE SEQUENCE [LARGE SCALE GENOMIC DNA]</scope>
    <source>
        <strain evidence="2 3">CBS 4282</strain>
    </source>
</reference>
<dbReference type="OrthoDB" id="2581067at2759"/>
<comment type="caution">
    <text evidence="2">The sequence shown here is derived from an EMBL/GenBank/DDBJ whole genome shotgun (WGS) entry which is preliminary data.</text>
</comment>
<dbReference type="Proteomes" id="UP000473826">
    <property type="component" value="Unassembled WGS sequence"/>
</dbReference>
<dbReference type="AlphaFoldDB" id="A0A7D8V283"/>
<keyword evidence="3" id="KW-1185">Reference proteome</keyword>
<sequence length="192" mass="20711">MIPTPFTLLIALATLLPLALADAAVGWSTIYWPVLTPSKTQPWVVGQKNLLAWRVAGGTGIPEFDIQLHNWNKKLMPGYIKLATQYPMKPLPGSYKNIGGEIEIDLDSSVPTGDGFIIAFTNMTHGNVYSISPPFSILSEPPSNYTDNPENLPTATVTATLTHGANPTQQWAITLDGAPPAYPQTTSTPEPI</sequence>
<accession>A0A7D8V283</accession>
<evidence type="ECO:0000313" key="2">
    <source>
        <dbReference type="EMBL" id="TXT13403.1"/>
    </source>
</evidence>
<protein>
    <submittedName>
        <fullName evidence="2">Uncharacterized protein</fullName>
    </submittedName>
</protein>
<proteinExistence type="predicted"/>